<evidence type="ECO:0000259" key="1">
    <source>
        <dbReference type="PROSITE" id="PS51534"/>
    </source>
</evidence>
<keyword evidence="2" id="KW-0675">Receptor</keyword>
<gene>
    <name evidence="2" type="ORF">ACFP90_21045</name>
</gene>
<reference evidence="3" key="1">
    <citation type="journal article" date="2019" name="Int. J. Syst. Evol. Microbiol.">
        <title>The Global Catalogue of Microorganisms (GCM) 10K type strain sequencing project: providing services to taxonomists for standard genome sequencing and annotation.</title>
        <authorList>
            <consortium name="The Broad Institute Genomics Platform"/>
            <consortium name="The Broad Institute Genome Sequencing Center for Infectious Disease"/>
            <person name="Wu L."/>
            <person name="Ma J."/>
        </authorList>
    </citation>
    <scope>NUCLEOTIDE SEQUENCE [LARGE SCALE GENOMIC DNA]</scope>
    <source>
        <strain evidence="3">CCUG 63830</strain>
    </source>
</reference>
<dbReference type="Proteomes" id="UP001596317">
    <property type="component" value="Unassembled WGS sequence"/>
</dbReference>
<proteinExistence type="predicted"/>
<organism evidence="2 3">
    <name type="scientific">Deinococcus multiflagellatus</name>
    <dbReference type="NCBI Taxonomy" id="1656887"/>
    <lineage>
        <taxon>Bacteria</taxon>
        <taxon>Thermotogati</taxon>
        <taxon>Deinococcota</taxon>
        <taxon>Deinococci</taxon>
        <taxon>Deinococcales</taxon>
        <taxon>Deinococcaceae</taxon>
        <taxon>Deinococcus</taxon>
    </lineage>
</organism>
<sequence length="481" mass="54538">MTPLPVPKAFFSYAWTSEAHKARVKALVDRLRVDGVDAMLDQTHLRDGDDLYHFMERIASDPLLKKVVAVCDQRYQVKVDGREGGSGTEGSIMSPEVYAQIGEGPNKYVAVVFETDDRGRGYVPAMFASRLHIDMSTDELLDRNYDRLLRFLHDRPEPPVPIGTPPAFLFEDDPGDVQIHAKARLVRQAVERGRGVLTPWAEFRDAVLAVFDRFHSPSSNGHYDAQIAAQQLTLTLPARDALVDVVRFLVREDLLTVRMLLGLLEPLGNLWWRHRTQWKVQPEETAHTRMAVMELTLYLAAVLMQEDRPDLLGGLLAAPYLARQWDEQVATEFGFLRKDTRYLARAFPGRVTQEDEAQLTHLVLSDRATLQSVSWDDLMQADALLTVGSMAERRLQPDRYPEAAVWRPALPYAWRAQKLPLFLRLNSRAEIERWLPVFRVPDVATFLNTFDQIIRIPGASGVLGGANPRHTFDQSNIGTRP</sequence>
<feature type="domain" description="SEFIR" evidence="1">
    <location>
        <begin position="6"/>
        <end position="144"/>
    </location>
</feature>
<dbReference type="InterPro" id="IPR013568">
    <property type="entry name" value="SEFIR_dom"/>
</dbReference>
<evidence type="ECO:0000313" key="3">
    <source>
        <dbReference type="Proteomes" id="UP001596317"/>
    </source>
</evidence>
<dbReference type="Pfam" id="PF08357">
    <property type="entry name" value="SEFIR"/>
    <property type="match status" value="1"/>
</dbReference>
<evidence type="ECO:0000313" key="2">
    <source>
        <dbReference type="EMBL" id="MFC6662545.1"/>
    </source>
</evidence>
<dbReference type="RefSeq" id="WP_224610848.1">
    <property type="nucleotide sequence ID" value="NZ_JAIQXV010000016.1"/>
</dbReference>
<comment type="caution">
    <text evidence="2">The sequence shown here is derived from an EMBL/GenBank/DDBJ whole genome shotgun (WGS) entry which is preliminary data.</text>
</comment>
<keyword evidence="3" id="KW-1185">Reference proteome</keyword>
<dbReference type="EMBL" id="JBHSWB010000002">
    <property type="protein sequence ID" value="MFC6662545.1"/>
    <property type="molecule type" value="Genomic_DNA"/>
</dbReference>
<dbReference type="PROSITE" id="PS51534">
    <property type="entry name" value="SEFIR"/>
    <property type="match status" value="1"/>
</dbReference>
<protein>
    <submittedName>
        <fullName evidence="2">Toll/interleukin-1 receptor domain-containing protein</fullName>
    </submittedName>
</protein>
<accession>A0ABW1ZS93</accession>
<name>A0ABW1ZS93_9DEIO</name>